<name>A0A8X8GU11_STAHO</name>
<keyword evidence="2" id="KW-1133">Transmembrane helix</keyword>
<feature type="compositionally biased region" description="Acidic residues" evidence="1">
    <location>
        <begin position="152"/>
        <end position="161"/>
    </location>
</feature>
<protein>
    <submittedName>
        <fullName evidence="3">Phage holin</fullName>
    </submittedName>
</protein>
<keyword evidence="2" id="KW-0812">Transmembrane</keyword>
<gene>
    <name evidence="3" type="ORF">J7T32_010215</name>
</gene>
<sequence length="161" mass="17570">MKINWKNRFKNGATLSGLISLLLLLIKQVTEMFGIDLSHQLTQISGIIGTILAILAGLGLITNPNTKGLSDAGIDLELSKPRNQDTHPVEFKANDKEIVIPNALTPKEYDTSEEFTDDSDEVTPDYSTGGGSLDDVPEEEHDNSSDRAIVEVDSDENTSRD</sequence>
<keyword evidence="2" id="KW-0472">Membrane</keyword>
<keyword evidence="4" id="KW-1185">Reference proteome</keyword>
<organism evidence="3 4">
    <name type="scientific">Staphylococcus hominis</name>
    <dbReference type="NCBI Taxonomy" id="1290"/>
    <lineage>
        <taxon>Bacteria</taxon>
        <taxon>Bacillati</taxon>
        <taxon>Bacillota</taxon>
        <taxon>Bacilli</taxon>
        <taxon>Bacillales</taxon>
        <taxon>Staphylococcaceae</taxon>
        <taxon>Staphylococcus</taxon>
    </lineage>
</organism>
<reference evidence="3 4" key="1">
    <citation type="submission" date="2022-06" db="EMBL/GenBank/DDBJ databases">
        <title>Staphylococcus hominis ShoR14 genome sequence.</title>
        <authorList>
            <person name="Yeo C.C."/>
            <person name="Chew C.H."/>
            <person name="Che Hamzah A.M."/>
            <person name="Al-Trad E.I."/>
        </authorList>
    </citation>
    <scope>NUCLEOTIDE SEQUENCE [LARGE SCALE GENOMIC DNA]</scope>
    <source>
        <strain evidence="3 4">ShoR14</strain>
    </source>
</reference>
<evidence type="ECO:0000313" key="3">
    <source>
        <dbReference type="EMBL" id="MCM5673113.1"/>
    </source>
</evidence>
<proteinExistence type="predicted"/>
<evidence type="ECO:0000313" key="4">
    <source>
        <dbReference type="Proteomes" id="UP000665944"/>
    </source>
</evidence>
<evidence type="ECO:0000256" key="1">
    <source>
        <dbReference type="SAM" id="MobiDB-lite"/>
    </source>
</evidence>
<feature type="compositionally biased region" description="Acidic residues" evidence="1">
    <location>
        <begin position="111"/>
        <end position="123"/>
    </location>
</feature>
<accession>A0A8X8GU11</accession>
<dbReference type="RefSeq" id="WP_209244466.1">
    <property type="nucleotide sequence ID" value="NZ_JAGHKT020000019.1"/>
</dbReference>
<dbReference type="NCBIfam" id="TIGR01598">
    <property type="entry name" value="holin_phiLC3"/>
    <property type="match status" value="1"/>
</dbReference>
<feature type="transmembrane region" description="Helical" evidence="2">
    <location>
        <begin position="44"/>
        <end position="61"/>
    </location>
</feature>
<dbReference type="InterPro" id="IPR006485">
    <property type="entry name" value="Phage-like_holin"/>
</dbReference>
<dbReference type="Proteomes" id="UP000665944">
    <property type="component" value="Unassembled WGS sequence"/>
</dbReference>
<dbReference type="Pfam" id="PF04531">
    <property type="entry name" value="Phage_holin_1"/>
    <property type="match status" value="1"/>
</dbReference>
<comment type="caution">
    <text evidence="3">The sequence shown here is derived from an EMBL/GenBank/DDBJ whole genome shotgun (WGS) entry which is preliminary data.</text>
</comment>
<feature type="region of interest" description="Disordered" evidence="1">
    <location>
        <begin position="102"/>
        <end position="161"/>
    </location>
</feature>
<dbReference type="AlphaFoldDB" id="A0A8X8GU11"/>
<evidence type="ECO:0000256" key="2">
    <source>
        <dbReference type="SAM" id="Phobius"/>
    </source>
</evidence>
<dbReference type="EMBL" id="JAGHKT020000019">
    <property type="protein sequence ID" value="MCM5673113.1"/>
    <property type="molecule type" value="Genomic_DNA"/>
</dbReference>